<dbReference type="Gene3D" id="1.10.375.10">
    <property type="entry name" value="Human Immunodeficiency Virus Type 1 Capsid Protein"/>
    <property type="match status" value="1"/>
</dbReference>
<dbReference type="InParanoid" id="A0A5F7ZDE7"/>
<evidence type="ECO:0000256" key="1">
    <source>
        <dbReference type="SAM" id="MobiDB-lite"/>
    </source>
</evidence>
<feature type="region of interest" description="Disordered" evidence="1">
    <location>
        <begin position="111"/>
        <end position="204"/>
    </location>
</feature>
<proteinExistence type="predicted"/>
<keyword evidence="2" id="KW-0812">Transmembrane</keyword>
<keyword evidence="4" id="KW-1185">Reference proteome</keyword>
<organism evidence="3 4">
    <name type="scientific">Macaca mulatta</name>
    <name type="common">Rhesus macaque</name>
    <dbReference type="NCBI Taxonomy" id="9544"/>
    <lineage>
        <taxon>Eukaryota</taxon>
        <taxon>Metazoa</taxon>
        <taxon>Chordata</taxon>
        <taxon>Craniata</taxon>
        <taxon>Vertebrata</taxon>
        <taxon>Euteleostomi</taxon>
        <taxon>Mammalia</taxon>
        <taxon>Eutheria</taxon>
        <taxon>Euarchontoglires</taxon>
        <taxon>Primates</taxon>
        <taxon>Haplorrhini</taxon>
        <taxon>Catarrhini</taxon>
        <taxon>Cercopithecidae</taxon>
        <taxon>Cercopithecinae</taxon>
        <taxon>Macaca</taxon>
    </lineage>
</organism>
<protein>
    <submittedName>
        <fullName evidence="3">Uncharacterized protein</fullName>
    </submittedName>
</protein>
<feature type="transmembrane region" description="Helical" evidence="2">
    <location>
        <begin position="264"/>
        <end position="285"/>
    </location>
</feature>
<sequence length="339" mass="37084">MGTSQSKIPRNTPLGCLLQNLEALHLAQDLKRKRLIFLSTVAWPQYKLHNQSQWPPDGTLDSNILLDLSNFCQRLGKWSEIIYVQGFSDLRSRPDLCAQCSMAQVLLAKTQPSAPTPQAEEDSTSISDEAYGGAPPSRPSNPRPYAPPTAPPSATPLTSPISAHSRSETTVAAPTSQPSTSQPAPTPSTIQPVSTYPTGESVSTSPVSLLAPLREVAGAEGMVRVHVPFSLADLSKIVERLGDFSANPTQYSKEFRYLGQAYDLTWHDLHVILTSTLFFFFFFFLRRSLALSPRLECSGRISAHCKLHLPGSRHSPASASRVAGTTGARHRSRLIFVFF</sequence>
<reference evidence="4" key="1">
    <citation type="journal article" date="2007" name="Science">
        <title>Evolutionary and biomedical insights from the rhesus macaque genome.</title>
        <authorList>
            <person name="Gibbs R.A."/>
            <person name="Rogers J."/>
            <person name="Katze M.G."/>
            <person name="Bumgarner R."/>
            <person name="Weinstock G.M."/>
            <person name="Mardis E.R."/>
            <person name="Remington K.A."/>
            <person name="Strausberg R.L."/>
            <person name="Venter J.C."/>
            <person name="Wilson R.K."/>
            <person name="Batzer M.A."/>
            <person name="Bustamante C.D."/>
            <person name="Eichler E.E."/>
            <person name="Hahn M.W."/>
            <person name="Hardison R.C."/>
            <person name="Makova K.D."/>
            <person name="Miller W."/>
            <person name="Milosavljevic A."/>
            <person name="Palermo R.E."/>
            <person name="Siepel A."/>
            <person name="Sikela J.M."/>
            <person name="Attaway T."/>
            <person name="Bell S."/>
            <person name="Bernard K.E."/>
            <person name="Buhay C.J."/>
            <person name="Chandrabose M.N."/>
            <person name="Dao M."/>
            <person name="Davis C."/>
            <person name="Delehaunty K.D."/>
            <person name="Ding Y."/>
            <person name="Dinh H.H."/>
            <person name="Dugan-Rocha S."/>
            <person name="Fulton L.A."/>
            <person name="Gabisi R.A."/>
            <person name="Garner T.T."/>
            <person name="Godfrey J."/>
            <person name="Hawes A.C."/>
            <person name="Hernandez J."/>
            <person name="Hines S."/>
            <person name="Holder M."/>
            <person name="Hume J."/>
            <person name="Jhangiani S.N."/>
            <person name="Joshi V."/>
            <person name="Khan Z.M."/>
            <person name="Kirkness E.F."/>
            <person name="Cree A."/>
            <person name="Fowler R.G."/>
            <person name="Lee S."/>
            <person name="Lewis L.R."/>
            <person name="Li Z."/>
            <person name="Liu Y.-S."/>
            <person name="Moore S.M."/>
            <person name="Muzny D."/>
            <person name="Nazareth L.V."/>
            <person name="Ngo D.N."/>
            <person name="Okwuonu G.O."/>
            <person name="Pai G."/>
            <person name="Parker D."/>
            <person name="Paul H.A."/>
            <person name="Pfannkoch C."/>
            <person name="Pohl C.S."/>
            <person name="Rogers Y.-H.C."/>
            <person name="Ruiz S.J."/>
            <person name="Sabo A."/>
            <person name="Santibanez J."/>
            <person name="Schneider B.W."/>
            <person name="Smith S.M."/>
            <person name="Sodergren E."/>
            <person name="Svatek A.F."/>
            <person name="Utterback T.R."/>
            <person name="Vattathil S."/>
            <person name="Warren W."/>
            <person name="White C.S."/>
            <person name="Chinwalla A.T."/>
            <person name="Feng Y."/>
            <person name="Halpern A.L."/>
            <person name="Hillier L.W."/>
            <person name="Huang X."/>
            <person name="Minx P."/>
            <person name="Nelson J.O."/>
            <person name="Pepin K.H."/>
            <person name="Qin X."/>
            <person name="Sutton G.G."/>
            <person name="Venter E."/>
            <person name="Walenz B.P."/>
            <person name="Wallis J.W."/>
            <person name="Worley K.C."/>
            <person name="Yang S.-P."/>
            <person name="Jones S.M."/>
            <person name="Marra M.A."/>
            <person name="Rocchi M."/>
            <person name="Schein J.E."/>
            <person name="Baertsch R."/>
            <person name="Clarke L."/>
            <person name="Csuros M."/>
            <person name="Glasscock J."/>
            <person name="Harris R.A."/>
            <person name="Havlak P."/>
            <person name="Jackson A.R."/>
            <person name="Jiang H."/>
            <person name="Liu Y."/>
            <person name="Messina D.N."/>
            <person name="Shen Y."/>
            <person name="Song H.X.-Z."/>
            <person name="Wylie T."/>
            <person name="Zhang L."/>
            <person name="Birney E."/>
            <person name="Han K."/>
            <person name="Konkel M.K."/>
            <person name="Lee J."/>
            <person name="Smit A.F.A."/>
            <person name="Ullmer B."/>
            <person name="Wang H."/>
            <person name="Xing J."/>
            <person name="Burhans R."/>
            <person name="Cheng Z."/>
            <person name="Karro J.E."/>
            <person name="Ma J."/>
            <person name="Raney B."/>
            <person name="She X."/>
            <person name="Cox M.J."/>
            <person name="Demuth J.P."/>
            <person name="Dumas L.J."/>
            <person name="Han S.-G."/>
            <person name="Hopkins J."/>
            <person name="Karimpour-Fard A."/>
            <person name="Kim Y.H."/>
            <person name="Pollack J.R."/>
            <person name="Vinar T."/>
            <person name="Addo-Quaye C."/>
            <person name="Degenhardt J."/>
            <person name="Denby A."/>
            <person name="Hubisz M.J."/>
            <person name="Indap A."/>
            <person name="Kosiol C."/>
            <person name="Lahn B.T."/>
            <person name="Lawson H.A."/>
            <person name="Marklein A."/>
            <person name="Nielsen R."/>
            <person name="Vallender E.J."/>
            <person name="Clark A.G."/>
            <person name="Ferguson B."/>
            <person name="Hernandez R.D."/>
            <person name="Hirani K."/>
            <person name="Kehrer-Sawatzki H."/>
            <person name="Kolb J."/>
            <person name="Patil S."/>
            <person name="Pu L.-L."/>
            <person name="Ren Y."/>
            <person name="Smith D.G."/>
            <person name="Wheeler D.A."/>
            <person name="Schenck I."/>
            <person name="Ball E.V."/>
            <person name="Chen R."/>
            <person name="Cooper D.N."/>
            <person name="Giardine B."/>
            <person name="Hsu F."/>
            <person name="Kent W.J."/>
            <person name="Lesk A."/>
            <person name="Nelson D.L."/>
            <person name="O'brien W.E."/>
            <person name="Pruefer K."/>
            <person name="Stenson P.D."/>
            <person name="Wallace J.C."/>
            <person name="Ke H."/>
            <person name="Liu X.-M."/>
            <person name="Wang P."/>
            <person name="Xiang A.P."/>
            <person name="Yang F."/>
            <person name="Barber G.P."/>
            <person name="Haussler D."/>
            <person name="Karolchik D."/>
            <person name="Kern A.D."/>
            <person name="Kuhn R.M."/>
            <person name="Smith K.E."/>
            <person name="Zwieg A.S."/>
        </authorList>
    </citation>
    <scope>NUCLEOTIDE SEQUENCE [LARGE SCALE GENOMIC DNA]</scope>
    <source>
        <strain evidence="4">17573</strain>
    </source>
</reference>
<dbReference type="InterPro" id="IPR010999">
    <property type="entry name" value="Retrovr_matrix"/>
</dbReference>
<dbReference type="OMA" id="IHVICTS"/>
<evidence type="ECO:0000313" key="4">
    <source>
        <dbReference type="Proteomes" id="UP000006718"/>
    </source>
</evidence>
<reference evidence="3" key="2">
    <citation type="submission" date="2019-01" db="EMBL/GenBank/DDBJ databases">
        <authorList>
            <person name="Graves T."/>
            <person name="Eichler E.E."/>
            <person name="Wilson R.K."/>
        </authorList>
    </citation>
    <scope>NUCLEOTIDE SEQUENCE [LARGE SCALE GENOMIC DNA]</scope>
    <source>
        <strain evidence="3">17573</strain>
    </source>
</reference>
<dbReference type="VEuPathDB" id="HostDB:ENSMMUG00000063119"/>
<dbReference type="AlphaFoldDB" id="A0A5F7ZDE7"/>
<feature type="compositionally biased region" description="Pro residues" evidence="1">
    <location>
        <begin position="136"/>
        <end position="154"/>
    </location>
</feature>
<feature type="compositionally biased region" description="Low complexity" evidence="1">
    <location>
        <begin position="172"/>
        <end position="192"/>
    </location>
</feature>
<accession>A0A5F7ZDE7</accession>
<dbReference type="SUPFAM" id="SSF47943">
    <property type="entry name" value="Retrovirus capsid protein, N-terminal core domain"/>
    <property type="match status" value="1"/>
</dbReference>
<dbReference type="InterPro" id="IPR050462">
    <property type="entry name" value="Retroviral_Gag-Pol_poly"/>
</dbReference>
<dbReference type="GeneTree" id="ENSGT00940000163505"/>
<evidence type="ECO:0000256" key="2">
    <source>
        <dbReference type="SAM" id="Phobius"/>
    </source>
</evidence>
<dbReference type="InterPro" id="IPR008919">
    <property type="entry name" value="Retrov_capsid_N"/>
</dbReference>
<keyword evidence="2" id="KW-0472">Membrane</keyword>
<reference evidence="3" key="3">
    <citation type="submission" date="2025-08" db="UniProtKB">
        <authorList>
            <consortium name="Ensembl"/>
        </authorList>
    </citation>
    <scope>IDENTIFICATION</scope>
    <source>
        <strain evidence="3">17573</strain>
    </source>
</reference>
<dbReference type="PANTHER" id="PTHR33166">
    <property type="entry name" value="GAG_P30 DOMAIN-CONTAINING PROTEIN"/>
    <property type="match status" value="1"/>
</dbReference>
<keyword evidence="2" id="KW-1133">Transmembrane helix</keyword>
<dbReference type="Bgee" id="ENSMMUG00000063119">
    <property type="expression patterns" value="Expressed in cerebellum and 20 other cell types or tissues"/>
</dbReference>
<dbReference type="InterPro" id="IPR036946">
    <property type="entry name" value="G_retro_matrix_sf"/>
</dbReference>
<dbReference type="Proteomes" id="UP000006718">
    <property type="component" value="Chromosome 17"/>
</dbReference>
<evidence type="ECO:0000313" key="3">
    <source>
        <dbReference type="Ensembl" id="ENSMMUP00000063204.1"/>
    </source>
</evidence>
<dbReference type="SUPFAM" id="SSF47836">
    <property type="entry name" value="Retroviral matrix proteins"/>
    <property type="match status" value="1"/>
</dbReference>
<dbReference type="GO" id="GO:0016032">
    <property type="term" value="P:viral process"/>
    <property type="evidence" value="ECO:0007669"/>
    <property type="project" value="InterPro"/>
</dbReference>
<name>A0A5F7ZDE7_MACMU</name>
<reference evidence="3" key="4">
    <citation type="submission" date="2025-09" db="UniProtKB">
        <authorList>
            <consortium name="Ensembl"/>
        </authorList>
    </citation>
    <scope>IDENTIFICATION</scope>
    <source>
        <strain evidence="3">17573</strain>
    </source>
</reference>
<dbReference type="Ensembl" id="ENSMMUT00000103395.1">
    <property type="protein sequence ID" value="ENSMMUP00000063204.1"/>
    <property type="gene ID" value="ENSMMUG00000063119.1"/>
</dbReference>
<dbReference type="Gene3D" id="1.10.150.180">
    <property type="entry name" value="Gamma-retroviral matrix domain"/>
    <property type="match status" value="1"/>
</dbReference>
<dbReference type="SMR" id="A0A5F7ZDE7"/>
<feature type="compositionally biased region" description="Polar residues" evidence="1">
    <location>
        <begin position="193"/>
        <end position="204"/>
    </location>
</feature>